<name>O76910_DROME</name>
<accession>O76910</accession>
<dbReference type="AlphaFoldDB" id="O76910"/>
<dbReference type="InterPro" id="IPR013087">
    <property type="entry name" value="Znf_C2H2_type"/>
</dbReference>
<dbReference type="Gene3D" id="3.30.160.60">
    <property type="entry name" value="Classic Zinc Finger"/>
    <property type="match status" value="6"/>
</dbReference>
<dbReference type="SUPFAM" id="SSF57667">
    <property type="entry name" value="beta-beta-alpha zinc fingers"/>
    <property type="match status" value="4"/>
</dbReference>
<dbReference type="FunFam" id="3.30.160.60:FF:004009">
    <property type="match status" value="1"/>
</dbReference>
<dbReference type="EMBL" id="AL021728">
    <property type="protein sequence ID" value="CAA16815.1"/>
    <property type="molecule type" value="Genomic_DNA"/>
</dbReference>
<feature type="domain" description="C2H2-type" evidence="8">
    <location>
        <begin position="441"/>
        <end position="469"/>
    </location>
</feature>
<dbReference type="FlyBase" id="FBgn0024975">
    <property type="gene designation" value="CG2712"/>
</dbReference>
<keyword evidence="3 5" id="KW-0863">Zinc-finger</keyword>
<gene>
    <name evidence="10" type="primary">EG:95B7.7</name>
    <name evidence="11" type="ORF">CG2712</name>
</gene>
<dbReference type="GO" id="GO:0008270">
    <property type="term" value="F:zinc ion binding"/>
    <property type="evidence" value="ECO:0007669"/>
    <property type="project" value="UniProtKB-UniRule"/>
</dbReference>
<dbReference type="SUPFAM" id="SSF57716">
    <property type="entry name" value="Glucocorticoid receptor-like (DNA-binding domain)"/>
    <property type="match status" value="1"/>
</dbReference>
<feature type="domain" description="C2H2-type" evidence="8">
    <location>
        <begin position="385"/>
        <end position="412"/>
    </location>
</feature>
<dbReference type="VEuPathDB" id="VectorBase:FBgn0024975"/>
<protein>
    <submittedName>
        <fullName evidence="10">EG:95B7.7 protein</fullName>
    </submittedName>
</protein>
<dbReference type="GO" id="GO:0005634">
    <property type="term" value="C:nucleus"/>
    <property type="evidence" value="ECO:0007669"/>
    <property type="project" value="InterPro"/>
</dbReference>
<dbReference type="Pfam" id="PF00096">
    <property type="entry name" value="zf-C2H2"/>
    <property type="match status" value="4"/>
</dbReference>
<dbReference type="AGR" id="FB:FBgn0024975"/>
<feature type="domain" description="C2H2-type" evidence="8">
    <location>
        <begin position="301"/>
        <end position="328"/>
    </location>
</feature>
<feature type="domain" description="C2H2-type" evidence="8">
    <location>
        <begin position="413"/>
        <end position="440"/>
    </location>
</feature>
<dbReference type="IntAct" id="O76910">
    <property type="interactions" value="13"/>
</dbReference>
<evidence type="ECO:0000256" key="6">
    <source>
        <dbReference type="PROSITE-ProRule" id="PRU01263"/>
    </source>
</evidence>
<dbReference type="SMART" id="SM00355">
    <property type="entry name" value="ZnF_C2H2"/>
    <property type="match status" value="8"/>
</dbReference>
<feature type="domain" description="C2H2-type" evidence="8">
    <location>
        <begin position="357"/>
        <end position="384"/>
    </location>
</feature>
<dbReference type="FunFam" id="3.30.160.60:FF:000345">
    <property type="entry name" value="Zinc finger protein Gfi-1"/>
    <property type="match status" value="1"/>
</dbReference>
<evidence type="ECO:0000256" key="3">
    <source>
        <dbReference type="ARBA" id="ARBA00022771"/>
    </source>
</evidence>
<evidence type="ECO:0000256" key="5">
    <source>
        <dbReference type="PROSITE-ProRule" id="PRU00042"/>
    </source>
</evidence>
<dbReference type="OrthoDB" id="6077919at2759"/>
<feature type="domain" description="C2H2-type" evidence="8">
    <location>
        <begin position="329"/>
        <end position="356"/>
    </location>
</feature>
<sequence>MSPPSPMDALCRVCHTASPRCLPLFKPLDDPISGKPATLASILSYCSGLEILEAELFLPHHICPDCVAKLRLSLEFKRSVHRMDRILRQSHADFCRSKKISAVNTRARLSTEIPEDFVLVLDDQEVTEYPAETIRDEEQLLVVESDEAESRLEAPIVQEERLDIALEQHEDDLCEIVDDPDPEQRRSRLERSEPALQCPVSCLSELEVSNHEIVSHLRQICGKQLARKRTFQYHMRLHGQPKIRQEDNDHCIEECLQVEPVLQAKAGEDVYEIVEKSAQTSATQKTLPSGSRPWKPLNPSLQCKICGKQLSTNNSFKYHMQLHGTATPYVCTICGESFKTRNARDGHVTLHDRNNPNRCPTCFKVYRQASSLRTHLLIHSGIKPFECSICGKRLTQKSGYKKHMLTHTGEKPHGCDICGRRFRYSSNLIAHKRCHSQEKPHPCPVCQKRSFGSTSELNRHMLVHSSERPFGCEQCGKSFKRRISLAIHRQSHKAGRQRRRAEHEVGVQLEEQDENVET</sequence>
<evidence type="ECO:0000259" key="9">
    <source>
        <dbReference type="PROSITE" id="PS51915"/>
    </source>
</evidence>
<dbReference type="Pfam" id="PF13912">
    <property type="entry name" value="zf-C2H2_6"/>
    <property type="match status" value="1"/>
</dbReference>
<dbReference type="InterPro" id="IPR012934">
    <property type="entry name" value="Znf_AD"/>
</dbReference>
<evidence type="ECO:0000259" key="8">
    <source>
        <dbReference type="PROSITE" id="PS50157"/>
    </source>
</evidence>
<evidence type="ECO:0000313" key="10">
    <source>
        <dbReference type="EMBL" id="CAA16815.1"/>
    </source>
</evidence>
<evidence type="ECO:0000256" key="1">
    <source>
        <dbReference type="ARBA" id="ARBA00022723"/>
    </source>
</evidence>
<keyword evidence="1 6" id="KW-0479">Metal-binding</keyword>
<dbReference type="PROSITE" id="PS50157">
    <property type="entry name" value="ZINC_FINGER_C2H2_2"/>
    <property type="match status" value="7"/>
</dbReference>
<dbReference type="PROSITE" id="PS51915">
    <property type="entry name" value="ZAD"/>
    <property type="match status" value="1"/>
</dbReference>
<evidence type="ECO:0000256" key="7">
    <source>
        <dbReference type="SAM" id="MobiDB-lite"/>
    </source>
</evidence>
<proteinExistence type="predicted"/>
<reference evidence="10" key="1">
    <citation type="submission" date="1998-02" db="EMBL/GenBank/DDBJ databases">
        <title>Sequencing the distal X chromosome of Drosophila melanogaster.</title>
        <authorList>
            <person name="Ferraz C."/>
            <person name="Vidal S."/>
            <person name="Brun C."/>
            <person name="Bucheton A."/>
            <person name="Demaille J.G."/>
        </authorList>
    </citation>
    <scope>NUCLEOTIDE SEQUENCE</scope>
</reference>
<feature type="region of interest" description="Disordered" evidence="7">
    <location>
        <begin position="489"/>
        <end position="518"/>
    </location>
</feature>
<evidence type="ECO:0000313" key="11">
    <source>
        <dbReference type="FlyBase" id="FBgn0024975"/>
    </source>
</evidence>
<dbReference type="FunFam" id="3.30.160.60:FF:004171">
    <property type="entry name" value="LD39664p"/>
    <property type="match status" value="1"/>
</dbReference>
<feature type="binding site" evidence="6">
    <location>
        <position position="63"/>
    </location>
    <ligand>
        <name>Zn(2+)</name>
        <dbReference type="ChEBI" id="CHEBI:29105"/>
    </ligand>
</feature>
<organism evidence="10">
    <name type="scientific">Drosophila melanogaster</name>
    <name type="common">Fruit fly</name>
    <dbReference type="NCBI Taxonomy" id="7227"/>
    <lineage>
        <taxon>Eukaryota</taxon>
        <taxon>Metazoa</taxon>
        <taxon>Ecdysozoa</taxon>
        <taxon>Arthropoda</taxon>
        <taxon>Hexapoda</taxon>
        <taxon>Insecta</taxon>
        <taxon>Pterygota</taxon>
        <taxon>Neoptera</taxon>
        <taxon>Endopterygota</taxon>
        <taxon>Diptera</taxon>
        <taxon>Brachycera</taxon>
        <taxon>Muscomorpha</taxon>
        <taxon>Ephydroidea</taxon>
        <taxon>Drosophilidae</taxon>
        <taxon>Drosophila</taxon>
        <taxon>Sophophora</taxon>
    </lineage>
</organism>
<dbReference type="PIR" id="T13652">
    <property type="entry name" value="T13652"/>
</dbReference>
<feature type="compositionally biased region" description="Basic residues" evidence="7">
    <location>
        <begin position="489"/>
        <end position="500"/>
    </location>
</feature>
<keyword evidence="4 6" id="KW-0862">Zinc</keyword>
<dbReference type="PROSITE" id="PS00028">
    <property type="entry name" value="ZINC_FINGER_C2H2_1"/>
    <property type="match status" value="6"/>
</dbReference>
<evidence type="ECO:0000256" key="2">
    <source>
        <dbReference type="ARBA" id="ARBA00022737"/>
    </source>
</evidence>
<feature type="domain" description="ZAD" evidence="9">
    <location>
        <begin position="9"/>
        <end position="90"/>
    </location>
</feature>
<reference evidence="10" key="2">
    <citation type="submission" date="1999-12" db="EMBL/GenBank/DDBJ databases">
        <authorList>
            <person name="Benos P."/>
        </authorList>
    </citation>
    <scope>NUCLEOTIDE SEQUENCE</scope>
</reference>
<dbReference type="ExpressionAtlas" id="O76910">
    <property type="expression patterns" value="baseline and differential"/>
</dbReference>
<keyword evidence="2" id="KW-0677">Repeat</keyword>
<dbReference type="PhylomeDB" id="O76910"/>
<dbReference type="SMART" id="SM00868">
    <property type="entry name" value="zf-AD"/>
    <property type="match status" value="1"/>
</dbReference>
<dbReference type="Pfam" id="PF07776">
    <property type="entry name" value="zf-AD"/>
    <property type="match status" value="1"/>
</dbReference>
<dbReference type="FunFam" id="3.30.160.60:FF:000671">
    <property type="entry name" value="Zinc finger protein 26"/>
    <property type="match status" value="1"/>
</dbReference>
<feature type="domain" description="C2H2-type" evidence="8">
    <location>
        <begin position="470"/>
        <end position="497"/>
    </location>
</feature>
<dbReference type="PANTHER" id="PTHR24409">
    <property type="entry name" value="ZINC FINGER PROTEIN 142"/>
    <property type="match status" value="1"/>
</dbReference>
<evidence type="ECO:0000256" key="4">
    <source>
        <dbReference type="ARBA" id="ARBA00022833"/>
    </source>
</evidence>
<dbReference type="FunFam" id="3.30.160.60:FF:000180">
    <property type="entry name" value="Zinc finger protein 689"/>
    <property type="match status" value="1"/>
</dbReference>
<feature type="binding site" evidence="6">
    <location>
        <position position="66"/>
    </location>
    <ligand>
        <name>Zn(2+)</name>
        <dbReference type="ChEBI" id="CHEBI:29105"/>
    </ligand>
</feature>
<dbReference type="InterPro" id="IPR036236">
    <property type="entry name" value="Znf_C2H2_sf"/>
</dbReference>
<dbReference type="PANTHER" id="PTHR24409:SF295">
    <property type="entry name" value="AZ2-RELATED"/>
    <property type="match status" value="1"/>
</dbReference>
<feature type="binding site" evidence="6">
    <location>
        <position position="14"/>
    </location>
    <ligand>
        <name>Zn(2+)</name>
        <dbReference type="ChEBI" id="CHEBI:29105"/>
    </ligand>
</feature>
<feature type="binding site" evidence="6">
    <location>
        <position position="11"/>
    </location>
    <ligand>
        <name>Zn(2+)</name>
        <dbReference type="ChEBI" id="CHEBI:29105"/>
    </ligand>
</feature>